<dbReference type="FunCoup" id="A0A1Y2EQ62">
    <property type="interactions" value="691"/>
</dbReference>
<keyword evidence="3" id="KW-0413">Isomerase</keyword>
<evidence type="ECO:0000313" key="6">
    <source>
        <dbReference type="EMBL" id="ORY73424.1"/>
    </source>
</evidence>
<feature type="region of interest" description="Disordered" evidence="4">
    <location>
        <begin position="334"/>
        <end position="360"/>
    </location>
</feature>
<keyword evidence="2" id="KW-0819">tRNA processing</keyword>
<organism evidence="6 7">
    <name type="scientific">Leucosporidium creatinivorum</name>
    <dbReference type="NCBI Taxonomy" id="106004"/>
    <lineage>
        <taxon>Eukaryota</taxon>
        <taxon>Fungi</taxon>
        <taxon>Dikarya</taxon>
        <taxon>Basidiomycota</taxon>
        <taxon>Pucciniomycotina</taxon>
        <taxon>Microbotryomycetes</taxon>
        <taxon>Leucosporidiales</taxon>
        <taxon>Leucosporidium</taxon>
    </lineage>
</organism>
<dbReference type="InParanoid" id="A0A1Y2EQ62"/>
<feature type="compositionally biased region" description="Low complexity" evidence="4">
    <location>
        <begin position="557"/>
        <end position="574"/>
    </location>
</feature>
<dbReference type="AlphaFoldDB" id="A0A1Y2EQ62"/>
<keyword evidence="7" id="KW-1185">Reference proteome</keyword>
<gene>
    <name evidence="6" type="ORF">BCR35DRAFT_281634</name>
</gene>
<evidence type="ECO:0000256" key="2">
    <source>
        <dbReference type="ARBA" id="ARBA00022694"/>
    </source>
</evidence>
<proteinExistence type="inferred from homology"/>
<name>A0A1Y2EQ62_9BASI</name>
<dbReference type="STRING" id="106004.A0A1Y2EQ62"/>
<accession>A0A1Y2EQ62</accession>
<dbReference type="Pfam" id="PF01142">
    <property type="entry name" value="TruD"/>
    <property type="match status" value="1"/>
</dbReference>
<evidence type="ECO:0000256" key="3">
    <source>
        <dbReference type="ARBA" id="ARBA00023235"/>
    </source>
</evidence>
<feature type="compositionally biased region" description="Gly residues" evidence="4">
    <location>
        <begin position="337"/>
        <end position="356"/>
    </location>
</feature>
<feature type="domain" description="TRUD" evidence="5">
    <location>
        <begin position="411"/>
        <end position="678"/>
    </location>
</feature>
<dbReference type="InterPro" id="IPR011760">
    <property type="entry name" value="PsdUridine_synth_TruD_insert"/>
</dbReference>
<feature type="region of interest" description="Disordered" evidence="4">
    <location>
        <begin position="1"/>
        <end position="36"/>
    </location>
</feature>
<dbReference type="EMBL" id="MCGR01000046">
    <property type="protein sequence ID" value="ORY73424.1"/>
    <property type="molecule type" value="Genomic_DNA"/>
</dbReference>
<dbReference type="GO" id="GO:0008033">
    <property type="term" value="P:tRNA processing"/>
    <property type="evidence" value="ECO:0007669"/>
    <property type="project" value="UniProtKB-KW"/>
</dbReference>
<sequence length="810" mass="87714">MDPSSDPPAKRVKLDSEATATPASESAPAAPAATSTSTAAAVAPFASSAASFSFEGETGLFGTIIPSLGIRASTEDEVGISEYADASVPPFSGIIKHRFTDFLVFEVGLDGQVVRLKDIQGPQKQKREKAKEEPKPEETKEGASAEAAPAEPVETKELWTPAAETIMAPLVGADKLAEFQSFLSAGPPARNAPKNTPRPLFQSSAIEAKEARTAFHKGLREAFNGQLLSEMKELEDKSQVIIVSWKMGGGNAGQKQRMSKAEKVAQQGGPLPPYIHFTLQKTNKEMHDALSGLCRTLHLQSRDLGTAGTKDKRAVTVQRVTMKRGNKTVEDVWRAAKGGGGGGRGRGRGRGGGGWSNGPDRGVRIGDVEYGQGMLDLGMLKGNKFVVTLRDVEADTPSTITRAMSTLRTRGFINYYGMQRFGTSPIPTHAIGLALLRSDWALATHLILRAREGEGEDIALARQVWREGKLGEAIRLMPRRAVAERAVMEGLQKSPTDHLTALSRIPKNLRMMYVHAWQSYIWNVVVSERVKLHGCTEPIVGDLVLVDGEAAGDGEMDAAATAEPEAPVVESLDPNLDDDLPTPSTALSSSGPLSSSRAQQISRIAKARPLTQADIDAKTHTIFDIVLPLPGYAVTYPEGSLGERYREIMRSDKIDPDDLFRKQKEYSLGGAYRKIMHLPSDVSHKLLLYTSSSQDLAQSDEDILLNRTKPEVLVYNPEEPIPAGHSLALQLEITLGSSTYCTMALREVLKVKTSGAHQRMLTEQMEERLKTSGAEIVAAPGEGETKMEVVEETPKIEVVVPEKSEEVAME</sequence>
<comment type="similarity">
    <text evidence="1">Belongs to the pseudouridine synthase TruD family.</text>
</comment>
<feature type="compositionally biased region" description="Low complexity" evidence="4">
    <location>
        <begin position="17"/>
        <end position="36"/>
    </location>
</feature>
<dbReference type="OrthoDB" id="447290at2759"/>
<dbReference type="GO" id="GO:0005634">
    <property type="term" value="C:nucleus"/>
    <property type="evidence" value="ECO:0007669"/>
    <property type="project" value="TreeGrafter"/>
</dbReference>
<evidence type="ECO:0000256" key="4">
    <source>
        <dbReference type="SAM" id="MobiDB-lite"/>
    </source>
</evidence>
<dbReference type="GO" id="GO:0003723">
    <property type="term" value="F:RNA binding"/>
    <property type="evidence" value="ECO:0007669"/>
    <property type="project" value="InterPro"/>
</dbReference>
<comment type="caution">
    <text evidence="6">The sequence shown here is derived from an EMBL/GenBank/DDBJ whole genome shotgun (WGS) entry which is preliminary data.</text>
</comment>
<dbReference type="Gene3D" id="3.30.2350.20">
    <property type="entry name" value="TruD, catalytic domain"/>
    <property type="match status" value="2"/>
</dbReference>
<dbReference type="InterPro" id="IPR020103">
    <property type="entry name" value="PsdUridine_synth_cat_dom_sf"/>
</dbReference>
<dbReference type="PROSITE" id="PS50984">
    <property type="entry name" value="TRUD"/>
    <property type="match status" value="1"/>
</dbReference>
<feature type="compositionally biased region" description="Low complexity" evidence="4">
    <location>
        <begin position="581"/>
        <end position="596"/>
    </location>
</feature>
<dbReference type="Proteomes" id="UP000193467">
    <property type="component" value="Unassembled WGS sequence"/>
</dbReference>
<evidence type="ECO:0000259" key="5">
    <source>
        <dbReference type="PROSITE" id="PS50984"/>
    </source>
</evidence>
<dbReference type="InterPro" id="IPR020119">
    <property type="entry name" value="PsdUridine_synth_TruD_CS"/>
</dbReference>
<protein>
    <submittedName>
        <fullName evidence="6">Pseudouridine synthase</fullName>
    </submittedName>
</protein>
<dbReference type="GO" id="GO:0001522">
    <property type="term" value="P:pseudouridine synthesis"/>
    <property type="evidence" value="ECO:0007669"/>
    <property type="project" value="InterPro"/>
</dbReference>
<dbReference type="GO" id="GO:0009982">
    <property type="term" value="F:pseudouridine synthase activity"/>
    <property type="evidence" value="ECO:0007669"/>
    <property type="project" value="InterPro"/>
</dbReference>
<dbReference type="CDD" id="cd02576">
    <property type="entry name" value="PseudoU_synth_ScPUS7"/>
    <property type="match status" value="1"/>
</dbReference>
<evidence type="ECO:0000313" key="7">
    <source>
        <dbReference type="Proteomes" id="UP000193467"/>
    </source>
</evidence>
<dbReference type="PIRSF" id="PIRSF037016">
    <property type="entry name" value="Pseudouridin_synth_euk_prd"/>
    <property type="match status" value="1"/>
</dbReference>
<reference evidence="6 7" key="1">
    <citation type="submission" date="2016-07" db="EMBL/GenBank/DDBJ databases">
        <title>Pervasive Adenine N6-methylation of Active Genes in Fungi.</title>
        <authorList>
            <consortium name="DOE Joint Genome Institute"/>
            <person name="Mondo S.J."/>
            <person name="Dannebaum R.O."/>
            <person name="Kuo R.C."/>
            <person name="Labutti K."/>
            <person name="Haridas S."/>
            <person name="Kuo A."/>
            <person name="Salamov A."/>
            <person name="Ahrendt S.R."/>
            <person name="Lipzen A."/>
            <person name="Sullivan W."/>
            <person name="Andreopoulos W.B."/>
            <person name="Clum A."/>
            <person name="Lindquist E."/>
            <person name="Daum C."/>
            <person name="Ramamoorthy G.K."/>
            <person name="Gryganskyi A."/>
            <person name="Culley D."/>
            <person name="Magnuson J.K."/>
            <person name="James T.Y."/>
            <person name="O'Malley M.A."/>
            <person name="Stajich J.E."/>
            <person name="Spatafora J.W."/>
            <person name="Visel A."/>
            <person name="Grigoriev I.V."/>
        </authorList>
    </citation>
    <scope>NUCLEOTIDE SEQUENCE [LARGE SCALE GENOMIC DNA]</scope>
    <source>
        <strain evidence="6 7">62-1032</strain>
    </source>
</reference>
<feature type="region of interest" description="Disordered" evidence="4">
    <location>
        <begin position="556"/>
        <end position="598"/>
    </location>
</feature>
<dbReference type="PANTHER" id="PTHR13326">
    <property type="entry name" value="TRNA PSEUDOURIDINE SYNTHASE D"/>
    <property type="match status" value="1"/>
</dbReference>
<feature type="compositionally biased region" description="Basic and acidic residues" evidence="4">
    <location>
        <begin position="129"/>
        <end position="143"/>
    </location>
</feature>
<dbReference type="SUPFAM" id="SSF55120">
    <property type="entry name" value="Pseudouridine synthase"/>
    <property type="match status" value="1"/>
</dbReference>
<feature type="region of interest" description="Disordered" evidence="4">
    <location>
        <begin position="120"/>
        <end position="156"/>
    </location>
</feature>
<dbReference type="PROSITE" id="PS01268">
    <property type="entry name" value="UPF0024"/>
    <property type="match status" value="1"/>
</dbReference>
<dbReference type="InterPro" id="IPR001656">
    <property type="entry name" value="PsdUridine_synth_TruD"/>
</dbReference>
<dbReference type="PANTHER" id="PTHR13326:SF21">
    <property type="entry name" value="PSEUDOURIDYLATE SYNTHASE PUS7L"/>
    <property type="match status" value="1"/>
</dbReference>
<dbReference type="InterPro" id="IPR042214">
    <property type="entry name" value="TruD_catalytic"/>
</dbReference>
<evidence type="ECO:0000256" key="1">
    <source>
        <dbReference type="ARBA" id="ARBA00007953"/>
    </source>
</evidence>